<keyword evidence="7 14" id="KW-0808">Transferase</keyword>
<sequence length="188" mass="20385">MSLENKLALTDLELKGKRVLIRVDFNVPLQDGKITNPVRIAAALPTIRYALENGAAAIVLMSHLGRPDGKIDDKNSLKPVADELEKQLGRSITFLNNCVGPEIEQAVNSASGGAIILLENLRFHIEEEGSVTNKDGTKITADITKVREFEEGLTRLGDVYVNDAFGTAHRAHSSMVGVKLPQRAAGFL</sequence>
<organism evidence="16 17">
    <name type="scientific">Marasmius tenuissimus</name>
    <dbReference type="NCBI Taxonomy" id="585030"/>
    <lineage>
        <taxon>Eukaryota</taxon>
        <taxon>Fungi</taxon>
        <taxon>Dikarya</taxon>
        <taxon>Basidiomycota</taxon>
        <taxon>Agaricomycotina</taxon>
        <taxon>Agaricomycetes</taxon>
        <taxon>Agaricomycetidae</taxon>
        <taxon>Agaricales</taxon>
        <taxon>Marasmiineae</taxon>
        <taxon>Marasmiaceae</taxon>
        <taxon>Marasmius</taxon>
    </lineage>
</organism>
<evidence type="ECO:0000256" key="1">
    <source>
        <dbReference type="ARBA" id="ARBA00000642"/>
    </source>
</evidence>
<name>A0ABR2Z583_9AGAR</name>
<comment type="caution">
    <text evidence="16">The sequence shown here is derived from an EMBL/GenBank/DDBJ whole genome shotgun (WGS) entry which is preliminary data.</text>
</comment>
<dbReference type="PANTHER" id="PTHR11406:SF0">
    <property type="entry name" value="PHOSPHOGLYCERATE KINASE"/>
    <property type="match status" value="1"/>
</dbReference>
<evidence type="ECO:0000256" key="5">
    <source>
        <dbReference type="ARBA" id="ARBA00013061"/>
    </source>
</evidence>
<dbReference type="SUPFAM" id="SSF53748">
    <property type="entry name" value="Phosphoglycerate kinase"/>
    <property type="match status" value="1"/>
</dbReference>
<reference evidence="16 17" key="1">
    <citation type="submission" date="2024-05" db="EMBL/GenBank/DDBJ databases">
        <title>A draft genome resource for the thread blight pathogen Marasmius tenuissimus strain MS-2.</title>
        <authorList>
            <person name="Yulfo-Soto G.E."/>
            <person name="Baruah I.K."/>
            <person name="Amoako-Attah I."/>
            <person name="Bukari Y."/>
            <person name="Meinhardt L.W."/>
            <person name="Bailey B.A."/>
            <person name="Cohen S.P."/>
        </authorList>
    </citation>
    <scope>NUCLEOTIDE SEQUENCE [LARGE SCALE GENOMIC DNA]</scope>
    <source>
        <strain evidence="16 17">MS-2</strain>
    </source>
</reference>
<proteinExistence type="inferred from homology"/>
<keyword evidence="10 14" id="KW-0418">Kinase</keyword>
<keyword evidence="13" id="KW-0324">Glycolysis</keyword>
<comment type="pathway">
    <text evidence="3">Carbohydrate degradation; glycolysis; pyruvate from D-glyceraldehyde 3-phosphate: step 2/5.</text>
</comment>
<dbReference type="Gene3D" id="3.40.50.1260">
    <property type="entry name" value="Phosphoglycerate kinase, N-terminal domain"/>
    <property type="match status" value="1"/>
</dbReference>
<dbReference type="PRINTS" id="PR00477">
    <property type="entry name" value="PHGLYCKINASE"/>
</dbReference>
<evidence type="ECO:0000256" key="12">
    <source>
        <dbReference type="ARBA" id="ARBA00022842"/>
    </source>
</evidence>
<dbReference type="InterPro" id="IPR001576">
    <property type="entry name" value="Phosphoglycerate_kinase"/>
</dbReference>
<dbReference type="InterPro" id="IPR036043">
    <property type="entry name" value="Phosphoglycerate_kinase_sf"/>
</dbReference>
<comment type="subunit">
    <text evidence="15">Monomer.</text>
</comment>
<evidence type="ECO:0000256" key="13">
    <source>
        <dbReference type="ARBA" id="ARBA00023152"/>
    </source>
</evidence>
<evidence type="ECO:0000256" key="4">
    <source>
        <dbReference type="ARBA" id="ARBA00008982"/>
    </source>
</evidence>
<keyword evidence="8" id="KW-0479">Metal-binding</keyword>
<evidence type="ECO:0000256" key="9">
    <source>
        <dbReference type="ARBA" id="ARBA00022741"/>
    </source>
</evidence>
<feature type="non-terminal residue" evidence="16">
    <location>
        <position position="188"/>
    </location>
</feature>
<protein>
    <recommendedName>
        <fullName evidence="6 14">Phosphoglycerate kinase</fullName>
        <ecNumber evidence="5 14">2.7.2.3</ecNumber>
    </recommendedName>
</protein>
<evidence type="ECO:0000256" key="10">
    <source>
        <dbReference type="ARBA" id="ARBA00022777"/>
    </source>
</evidence>
<evidence type="ECO:0000256" key="15">
    <source>
        <dbReference type="RuleBase" id="RU000696"/>
    </source>
</evidence>
<dbReference type="Proteomes" id="UP001437256">
    <property type="component" value="Unassembled WGS sequence"/>
</dbReference>
<evidence type="ECO:0000256" key="8">
    <source>
        <dbReference type="ARBA" id="ARBA00022723"/>
    </source>
</evidence>
<evidence type="ECO:0000256" key="3">
    <source>
        <dbReference type="ARBA" id="ARBA00004838"/>
    </source>
</evidence>
<gene>
    <name evidence="16" type="primary">PGK1_2</name>
    <name evidence="16" type="ORF">AAF712_016675</name>
</gene>
<evidence type="ECO:0000256" key="14">
    <source>
        <dbReference type="RuleBase" id="RU000532"/>
    </source>
</evidence>
<comment type="catalytic activity">
    <reaction evidence="1 14">
        <text>(2R)-3-phosphoglycerate + ATP = (2R)-3-phospho-glyceroyl phosphate + ADP</text>
        <dbReference type="Rhea" id="RHEA:14801"/>
        <dbReference type="ChEBI" id="CHEBI:30616"/>
        <dbReference type="ChEBI" id="CHEBI:57604"/>
        <dbReference type="ChEBI" id="CHEBI:58272"/>
        <dbReference type="ChEBI" id="CHEBI:456216"/>
        <dbReference type="EC" id="2.7.2.3"/>
    </reaction>
</comment>
<keyword evidence="9" id="KW-0547">Nucleotide-binding</keyword>
<evidence type="ECO:0000256" key="6">
    <source>
        <dbReference type="ARBA" id="ARBA00016471"/>
    </source>
</evidence>
<accession>A0ABR2Z583</accession>
<keyword evidence="17" id="KW-1185">Reference proteome</keyword>
<evidence type="ECO:0000256" key="7">
    <source>
        <dbReference type="ARBA" id="ARBA00022679"/>
    </source>
</evidence>
<comment type="similarity">
    <text evidence="4 14">Belongs to the phosphoglycerate kinase family.</text>
</comment>
<dbReference type="GO" id="GO:0004618">
    <property type="term" value="F:phosphoglycerate kinase activity"/>
    <property type="evidence" value="ECO:0007669"/>
    <property type="project" value="UniProtKB-EC"/>
</dbReference>
<dbReference type="EC" id="2.7.2.3" evidence="5 14"/>
<evidence type="ECO:0000313" key="17">
    <source>
        <dbReference type="Proteomes" id="UP001437256"/>
    </source>
</evidence>
<evidence type="ECO:0000256" key="11">
    <source>
        <dbReference type="ARBA" id="ARBA00022840"/>
    </source>
</evidence>
<keyword evidence="12" id="KW-0460">Magnesium</keyword>
<dbReference type="InterPro" id="IPR015824">
    <property type="entry name" value="Phosphoglycerate_kinase_N"/>
</dbReference>
<dbReference type="EMBL" id="JBBXMP010001032">
    <property type="protein sequence ID" value="KAL0056715.1"/>
    <property type="molecule type" value="Genomic_DNA"/>
</dbReference>
<dbReference type="InterPro" id="IPR015911">
    <property type="entry name" value="Phosphoglycerate_kinase_CS"/>
</dbReference>
<comment type="cofactor">
    <cofactor evidence="2">
        <name>Mg(2+)</name>
        <dbReference type="ChEBI" id="CHEBI:18420"/>
    </cofactor>
</comment>
<dbReference type="PROSITE" id="PS00111">
    <property type="entry name" value="PGLYCERATE_KINASE"/>
    <property type="match status" value="1"/>
</dbReference>
<evidence type="ECO:0000313" key="16">
    <source>
        <dbReference type="EMBL" id="KAL0056715.1"/>
    </source>
</evidence>
<dbReference type="PANTHER" id="PTHR11406">
    <property type="entry name" value="PHOSPHOGLYCERATE KINASE"/>
    <property type="match status" value="1"/>
</dbReference>
<dbReference type="Pfam" id="PF00162">
    <property type="entry name" value="PGK"/>
    <property type="match status" value="1"/>
</dbReference>
<evidence type="ECO:0000256" key="2">
    <source>
        <dbReference type="ARBA" id="ARBA00001946"/>
    </source>
</evidence>
<keyword evidence="11" id="KW-0067">ATP-binding</keyword>